<name>A0A1M7URI2_9BRAD</name>
<dbReference type="Proteomes" id="UP000184096">
    <property type="component" value="Chromosome I"/>
</dbReference>
<gene>
    <name evidence="1" type="ORF">SAMN05444170_6318</name>
</gene>
<evidence type="ECO:0000313" key="1">
    <source>
        <dbReference type="EMBL" id="SHN85497.1"/>
    </source>
</evidence>
<keyword evidence="2" id="KW-1185">Reference proteome</keyword>
<dbReference type="EMBL" id="LT670849">
    <property type="protein sequence ID" value="SHN85497.1"/>
    <property type="molecule type" value="Genomic_DNA"/>
</dbReference>
<protein>
    <recommendedName>
        <fullName evidence="3">Tetratricopeptide repeat-containing protein</fullName>
    </recommendedName>
</protein>
<organism evidence="1 2">
    <name type="scientific">Bradyrhizobium erythrophlei</name>
    <dbReference type="NCBI Taxonomy" id="1437360"/>
    <lineage>
        <taxon>Bacteria</taxon>
        <taxon>Pseudomonadati</taxon>
        <taxon>Pseudomonadota</taxon>
        <taxon>Alphaproteobacteria</taxon>
        <taxon>Hyphomicrobiales</taxon>
        <taxon>Nitrobacteraceae</taxon>
        <taxon>Bradyrhizobium</taxon>
    </lineage>
</organism>
<evidence type="ECO:0008006" key="3">
    <source>
        <dbReference type="Google" id="ProtNLM"/>
    </source>
</evidence>
<accession>A0A1M7URI2</accession>
<evidence type="ECO:0000313" key="2">
    <source>
        <dbReference type="Proteomes" id="UP000184096"/>
    </source>
</evidence>
<sequence>MAALRSTLANAAPEGGLSPPLAALWWAAKGNWDAAHKIVQDESDANSAWVHAYLHRVEGDLSNAGYWYRQAGQPVAKDSFESEWERIASTLES</sequence>
<proteinExistence type="predicted"/>
<dbReference type="AlphaFoldDB" id="A0A1M7URI2"/>
<reference evidence="2" key="1">
    <citation type="submission" date="2016-11" db="EMBL/GenBank/DDBJ databases">
        <authorList>
            <person name="Varghese N."/>
            <person name="Submissions S."/>
        </authorList>
    </citation>
    <scope>NUCLEOTIDE SEQUENCE [LARGE SCALE GENOMIC DNA]</scope>
    <source>
        <strain evidence="2">GAS401</strain>
    </source>
</reference>